<dbReference type="InterPro" id="IPR001099">
    <property type="entry name" value="Chalcone/stilbene_synt_N"/>
</dbReference>
<reference evidence="5 6" key="1">
    <citation type="submission" date="2020-11" db="EMBL/GenBank/DDBJ databases">
        <title>Erythrobacter sediminis sp. nov., a marine bacterium from a tidal flat of Garorim Bay.</title>
        <authorList>
            <person name="Kim D."/>
            <person name="Yoo Y."/>
            <person name="Kim J.-J."/>
        </authorList>
    </citation>
    <scope>NUCLEOTIDE SEQUENCE [LARGE SCALE GENOMIC DNA]</scope>
    <source>
        <strain evidence="5 6">JGD-13</strain>
    </source>
</reference>
<evidence type="ECO:0000259" key="3">
    <source>
        <dbReference type="Pfam" id="PF00195"/>
    </source>
</evidence>
<feature type="domain" description="Chalcone/stilbene synthase C-terminal" evidence="4">
    <location>
        <begin position="225"/>
        <end position="346"/>
    </location>
</feature>
<evidence type="ECO:0000256" key="2">
    <source>
        <dbReference type="ARBA" id="ARBA00022679"/>
    </source>
</evidence>
<proteinExistence type="inferred from homology"/>
<protein>
    <submittedName>
        <fullName evidence="5">Type III polyketide synthase</fullName>
    </submittedName>
</protein>
<evidence type="ECO:0000259" key="4">
    <source>
        <dbReference type="Pfam" id="PF02797"/>
    </source>
</evidence>
<name>A0ABS0N2V9_9SPHN</name>
<dbReference type="Proteomes" id="UP000602442">
    <property type="component" value="Unassembled WGS sequence"/>
</dbReference>
<evidence type="ECO:0000256" key="1">
    <source>
        <dbReference type="ARBA" id="ARBA00005531"/>
    </source>
</evidence>
<sequence>MTDSHRSPPTPRINAIATAVPRSDVHARYTKWASRQLPERSAAVFARMEQRSGIAHRYSVLTGADAALESGSFYMADDPPGTAERMHRYTEEAPGLALEAIGKLPSLEGVTHLVVASCTGFMAPGLDQVLARKLNLAPTVERVSIGFMGCYAGVTMLRTAAHIIRSQPQAKVLAVSLELCSLHLQETDDLEAMLAMGQFADGAAAVLLSAKGEGLGLGAGLSAALEESEDLITWTVGDTGFAMHLSGAVPGRLADALDDASLQSTICGDTRPKAWAIHPGGRSILDAVERALELPKEALSASRGVLHDYGNMSSATVLFVLQRLMAEKPESGVALAFGPGLAMEGVRFGWESGDA</sequence>
<organism evidence="5 6">
    <name type="scientific">Aurantiacibacter sediminis</name>
    <dbReference type="NCBI Taxonomy" id="2793064"/>
    <lineage>
        <taxon>Bacteria</taxon>
        <taxon>Pseudomonadati</taxon>
        <taxon>Pseudomonadota</taxon>
        <taxon>Alphaproteobacteria</taxon>
        <taxon>Sphingomonadales</taxon>
        <taxon>Erythrobacteraceae</taxon>
        <taxon>Aurantiacibacter</taxon>
    </lineage>
</organism>
<dbReference type="InterPro" id="IPR016039">
    <property type="entry name" value="Thiolase-like"/>
</dbReference>
<dbReference type="PANTHER" id="PTHR11877">
    <property type="entry name" value="HYDROXYMETHYLGLUTARYL-COA SYNTHASE"/>
    <property type="match status" value="1"/>
</dbReference>
<dbReference type="PIRSF" id="PIRSF000451">
    <property type="entry name" value="PKS_III"/>
    <property type="match status" value="1"/>
</dbReference>
<dbReference type="RefSeq" id="WP_197920994.1">
    <property type="nucleotide sequence ID" value="NZ_CAWPTA010000007.1"/>
</dbReference>
<evidence type="ECO:0000313" key="5">
    <source>
        <dbReference type="EMBL" id="MBH5322296.1"/>
    </source>
</evidence>
<dbReference type="SUPFAM" id="SSF53901">
    <property type="entry name" value="Thiolase-like"/>
    <property type="match status" value="2"/>
</dbReference>
<dbReference type="Pfam" id="PF02797">
    <property type="entry name" value="Chal_sti_synt_C"/>
    <property type="match status" value="1"/>
</dbReference>
<dbReference type="Pfam" id="PF00195">
    <property type="entry name" value="Chal_sti_synt_N"/>
    <property type="match status" value="1"/>
</dbReference>
<dbReference type="EMBL" id="JAEANY010000002">
    <property type="protein sequence ID" value="MBH5322296.1"/>
    <property type="molecule type" value="Genomic_DNA"/>
</dbReference>
<dbReference type="InterPro" id="IPR011141">
    <property type="entry name" value="Polyketide_synthase_type-III"/>
</dbReference>
<accession>A0ABS0N2V9</accession>
<keyword evidence="6" id="KW-1185">Reference proteome</keyword>
<gene>
    <name evidence="5" type="ORF">I5L03_06815</name>
</gene>
<dbReference type="CDD" id="cd00831">
    <property type="entry name" value="CHS_like"/>
    <property type="match status" value="1"/>
</dbReference>
<dbReference type="Gene3D" id="3.40.47.10">
    <property type="match status" value="2"/>
</dbReference>
<evidence type="ECO:0000313" key="6">
    <source>
        <dbReference type="Proteomes" id="UP000602442"/>
    </source>
</evidence>
<feature type="domain" description="Chalcone/stilbene synthase N-terminal" evidence="3">
    <location>
        <begin position="21"/>
        <end position="210"/>
    </location>
</feature>
<dbReference type="PANTHER" id="PTHR11877:SF46">
    <property type="entry name" value="TYPE III POLYKETIDE SYNTHASE A"/>
    <property type="match status" value="1"/>
</dbReference>
<keyword evidence="2" id="KW-0808">Transferase</keyword>
<dbReference type="InterPro" id="IPR012328">
    <property type="entry name" value="Chalcone/stilbene_synt_C"/>
</dbReference>
<comment type="similarity">
    <text evidence="1">Belongs to the thiolase-like superfamily. Chalcone/stilbene synthases family.</text>
</comment>
<comment type="caution">
    <text evidence="5">The sequence shown here is derived from an EMBL/GenBank/DDBJ whole genome shotgun (WGS) entry which is preliminary data.</text>
</comment>